<sequence length="38" mass="4618">MSESNELIEQRIQKIEELKNRESIPTRFVFSRIPNRKT</sequence>
<proteinExistence type="predicted"/>
<name>M3G9K6_LEPIT</name>
<comment type="caution">
    <text evidence="1">The sequence shown here is derived from an EMBL/GenBank/DDBJ whole genome shotgun (WGS) entry which is preliminary data.</text>
</comment>
<reference evidence="1 2" key="1">
    <citation type="submission" date="2013-02" db="EMBL/GenBank/DDBJ databases">
        <authorList>
            <person name="Harkins D.M."/>
            <person name="Durkin A.S."/>
            <person name="Brinkac L.M."/>
            <person name="Haft D.H."/>
            <person name="Selengut J.D."/>
            <person name="Sanka R."/>
            <person name="DePew J."/>
            <person name="Purushe J."/>
            <person name="Tulsiani S.M."/>
            <person name="Graham G.C."/>
            <person name="Burns M.-A."/>
            <person name="Dohnt M.F."/>
            <person name="Smythe L.D."/>
            <person name="McKay D.B."/>
            <person name="Craig S.B."/>
            <person name="Vinetz J.M."/>
            <person name="Sutton G.G."/>
            <person name="Nierman W.C."/>
            <person name="Fouts D.E."/>
        </authorList>
    </citation>
    <scope>NUCLEOTIDE SEQUENCE [LARGE SCALE GENOMIC DNA]</scope>
    <source>
        <strain evidence="1 2">LT2050</strain>
    </source>
</reference>
<evidence type="ECO:0000313" key="1">
    <source>
        <dbReference type="EMBL" id="EMG22025.1"/>
    </source>
</evidence>
<evidence type="ECO:0000313" key="2">
    <source>
        <dbReference type="Proteomes" id="UP000011778"/>
    </source>
</evidence>
<protein>
    <submittedName>
        <fullName evidence="1">Uncharacterized protein</fullName>
    </submittedName>
</protein>
<organism evidence="1 2">
    <name type="scientific">Leptospira interrogans serovar Copenhageni str. LT2050</name>
    <dbReference type="NCBI Taxonomy" id="1001598"/>
    <lineage>
        <taxon>Bacteria</taxon>
        <taxon>Pseudomonadati</taxon>
        <taxon>Spirochaetota</taxon>
        <taxon>Spirochaetia</taxon>
        <taxon>Leptospirales</taxon>
        <taxon>Leptospiraceae</taxon>
        <taxon>Leptospira</taxon>
    </lineage>
</organism>
<accession>M3G9K6</accession>
<dbReference type="AlphaFoldDB" id="M3G9K6"/>
<dbReference type="EMBL" id="AFMD02000249">
    <property type="protein sequence ID" value="EMG22025.1"/>
    <property type="molecule type" value="Genomic_DNA"/>
</dbReference>
<dbReference type="Proteomes" id="UP000011778">
    <property type="component" value="Unassembled WGS sequence"/>
</dbReference>
<gene>
    <name evidence="1" type="ORF">LEP1GSC150_0945</name>
</gene>